<name>A0A0W8G840_9ZZZZ</name>
<organism evidence="1">
    <name type="scientific">hydrocarbon metagenome</name>
    <dbReference type="NCBI Taxonomy" id="938273"/>
    <lineage>
        <taxon>unclassified sequences</taxon>
        <taxon>metagenomes</taxon>
        <taxon>ecological metagenomes</taxon>
    </lineage>
</organism>
<dbReference type="AlphaFoldDB" id="A0A0W8G840"/>
<protein>
    <submittedName>
        <fullName evidence="1">Uncharacterized protein</fullName>
    </submittedName>
</protein>
<gene>
    <name evidence="1" type="ORF">ASZ90_000784</name>
</gene>
<comment type="caution">
    <text evidence="1">The sequence shown here is derived from an EMBL/GenBank/DDBJ whole genome shotgun (WGS) entry which is preliminary data.</text>
</comment>
<proteinExistence type="predicted"/>
<sequence>MGVYLQIRVSAVTADPSQVKKAWPRLVRLAYPVEATPPREPFGVMELAATLLDLVHLDDIAVHGGFDPRPGIRAVGELARKLDEALAARNPQAADSLSYAIEDALTELERGLG</sequence>
<reference evidence="1" key="1">
    <citation type="journal article" date="2015" name="Proc. Natl. Acad. Sci. U.S.A.">
        <title>Networks of energetic and metabolic interactions define dynamics in microbial communities.</title>
        <authorList>
            <person name="Embree M."/>
            <person name="Liu J.K."/>
            <person name="Al-Bassam M.M."/>
            <person name="Zengler K."/>
        </authorList>
    </citation>
    <scope>NUCLEOTIDE SEQUENCE</scope>
</reference>
<accession>A0A0W8G840</accession>
<dbReference type="EMBL" id="LNQE01000101">
    <property type="protein sequence ID" value="KUG29332.1"/>
    <property type="molecule type" value="Genomic_DNA"/>
</dbReference>
<evidence type="ECO:0000313" key="1">
    <source>
        <dbReference type="EMBL" id="KUG29332.1"/>
    </source>
</evidence>